<reference evidence="5 7" key="1">
    <citation type="submission" date="2017-07" db="EMBL/GenBank/DDBJ databases">
        <authorList>
            <person name="Zhi S."/>
            <person name="Banting G."/>
            <person name="Neumann N."/>
        </authorList>
    </citation>
    <scope>NUCLEOTIDE SEQUENCE [LARGE SCALE GENOMIC DNA]</scope>
    <source>
        <strain evidence="5 7">WW41</strain>
    </source>
</reference>
<dbReference type="EMBL" id="NNAK01000093">
    <property type="protein sequence ID" value="OZP00689.1"/>
    <property type="molecule type" value="Genomic_DNA"/>
</dbReference>
<dbReference type="EMBL" id="WTML01000037">
    <property type="protein sequence ID" value="MWK98001.1"/>
    <property type="molecule type" value="Genomic_DNA"/>
</dbReference>
<reference evidence="2" key="2">
    <citation type="journal article" date="2018" name="Genome Biol.">
        <title>SKESA: strategic k-mer extension for scrupulous assemblies.</title>
        <authorList>
            <person name="Souvorov A."/>
            <person name="Agarwala R."/>
            <person name="Lipman D.J."/>
        </authorList>
    </citation>
    <scope>NUCLEOTIDE SEQUENCE</scope>
    <source>
        <strain evidence="2">ST-87-5</strain>
    </source>
</reference>
<name>A0A243ZRN1_ECOLX</name>
<evidence type="ECO:0000313" key="5">
    <source>
        <dbReference type="EMBL" id="OZP00689.1"/>
    </source>
</evidence>
<dbReference type="Pfam" id="PF01381">
    <property type="entry name" value="HTH_3"/>
    <property type="match status" value="1"/>
</dbReference>
<reference evidence="2" key="6">
    <citation type="submission" date="2021-03" db="EMBL/GenBank/DDBJ databases">
        <authorList>
            <consortium name="NCBI Pathogen Detection Project"/>
        </authorList>
    </citation>
    <scope>NUCLEOTIDE SEQUENCE</scope>
    <source>
        <strain evidence="2">ST-87-5</strain>
    </source>
</reference>
<dbReference type="PROSITE" id="PS50943">
    <property type="entry name" value="HTH_CROC1"/>
    <property type="match status" value="1"/>
</dbReference>
<evidence type="ECO:0000313" key="10">
    <source>
        <dbReference type="Proteomes" id="UP000471490"/>
    </source>
</evidence>
<reference evidence="3 9" key="4">
    <citation type="submission" date="2019-12" db="EMBL/GenBank/DDBJ databases">
        <title>Enteriobacteria Tanzani isolates_10432.</title>
        <authorList>
            <person name="Subbiah M."/>
            <person name="Call D."/>
        </authorList>
    </citation>
    <scope>NUCLEOTIDE SEQUENCE [LARGE SCALE GENOMIC DNA]</scope>
    <source>
        <strain evidence="3 9">10432wG8</strain>
    </source>
</reference>
<dbReference type="GO" id="GO:0003677">
    <property type="term" value="F:DNA binding"/>
    <property type="evidence" value="ECO:0007669"/>
    <property type="project" value="InterPro"/>
</dbReference>
<dbReference type="Proteomes" id="UP000462271">
    <property type="component" value="Unassembled WGS sequence"/>
</dbReference>
<evidence type="ECO:0000259" key="1">
    <source>
        <dbReference type="PROSITE" id="PS50943"/>
    </source>
</evidence>
<reference evidence="4 10" key="5">
    <citation type="journal article" date="2020" name="Int. J. Nanomedicine">
        <title>Consequences Of Long-Term Bacteria's Exposure To Silver Nanoformulations With Different PhysicoChemical Properties.</title>
        <authorList>
            <person name="Kedziora A."/>
            <person name="Wernecki M."/>
            <person name="Korzekwa K."/>
            <person name="Speruda M."/>
            <person name="Gerasymchuk Y."/>
            <person name="Lukowiak A."/>
            <person name="Bugla-Ploskonska G."/>
        </authorList>
    </citation>
    <scope>NUCLEOTIDE SEQUENCE [LARGE SCALE GENOMIC DNA]</scope>
    <source>
        <strain evidence="4 10">ATCC 11230</strain>
    </source>
</reference>
<gene>
    <name evidence="5" type="ORF">CG702_24170</name>
    <name evidence="4" type="ORF">FPI65_31110</name>
    <name evidence="6" type="ORF">FWK02_33530</name>
    <name evidence="3" type="ORF">GQM21_12500</name>
    <name evidence="2" type="ORF">J5U05_003770</name>
</gene>
<dbReference type="Gene3D" id="1.10.260.40">
    <property type="entry name" value="lambda repressor-like DNA-binding domains"/>
    <property type="match status" value="1"/>
</dbReference>
<evidence type="ECO:0000313" key="4">
    <source>
        <dbReference type="EMBL" id="NDR95557.1"/>
    </source>
</evidence>
<dbReference type="Proteomes" id="UP000871786">
    <property type="component" value="Unassembled WGS sequence"/>
</dbReference>
<evidence type="ECO:0000313" key="3">
    <source>
        <dbReference type="EMBL" id="MWK98001.1"/>
    </source>
</evidence>
<feature type="domain" description="HTH cro/C1-type" evidence="1">
    <location>
        <begin position="17"/>
        <end position="71"/>
    </location>
</feature>
<dbReference type="EMBL" id="VSBS01002117">
    <property type="protein sequence ID" value="TXS97376.1"/>
    <property type="molecule type" value="Genomic_DNA"/>
</dbReference>
<dbReference type="EMBL" id="VLTB01000553">
    <property type="protein sequence ID" value="NDR95557.1"/>
    <property type="molecule type" value="Genomic_DNA"/>
</dbReference>
<dbReference type="RefSeq" id="WP_000379665.1">
    <property type="nucleotide sequence ID" value="NZ_AP022215.1"/>
</dbReference>
<dbReference type="EMBL" id="DADRWU010000043">
    <property type="protein sequence ID" value="HBA4248567.1"/>
    <property type="molecule type" value="Genomic_DNA"/>
</dbReference>
<dbReference type="SMART" id="SM00530">
    <property type="entry name" value="HTH_XRE"/>
    <property type="match status" value="1"/>
</dbReference>
<proteinExistence type="predicted"/>
<dbReference type="Proteomes" id="UP000321461">
    <property type="component" value="Unassembled WGS sequence"/>
</dbReference>
<comment type="caution">
    <text evidence="6">The sequence shown here is derived from an EMBL/GenBank/DDBJ whole genome shotgun (WGS) entry which is preliminary data.</text>
</comment>
<dbReference type="SUPFAM" id="SSF47413">
    <property type="entry name" value="lambda repressor-like DNA-binding domains"/>
    <property type="match status" value="1"/>
</dbReference>
<protein>
    <submittedName>
        <fullName evidence="3">Helix-turn-helix domain-containing protein</fullName>
    </submittedName>
    <submittedName>
        <fullName evidence="6">Helix-turn-helix transcriptional regulator</fullName>
    </submittedName>
    <submittedName>
        <fullName evidence="5">XRE family transcriptional regulator</fullName>
    </submittedName>
</protein>
<evidence type="ECO:0000313" key="2">
    <source>
        <dbReference type="EMBL" id="HBA4248567.1"/>
    </source>
</evidence>
<organism evidence="6 8">
    <name type="scientific">Escherichia coli</name>
    <dbReference type="NCBI Taxonomy" id="562"/>
    <lineage>
        <taxon>Bacteria</taxon>
        <taxon>Pseudomonadati</taxon>
        <taxon>Pseudomonadota</taxon>
        <taxon>Gammaproteobacteria</taxon>
        <taxon>Enterobacterales</taxon>
        <taxon>Enterobacteriaceae</taxon>
        <taxon>Escherichia</taxon>
    </lineage>
</organism>
<sequence>MDTIFPVRLLSQLRPLLIGFRKSKGLTQRELSAMLGVTQQTYARLEANPSKASFERLYKVLNILGVEISLSSAPLSTYTKPANFVEKEADSPARREKW</sequence>
<evidence type="ECO:0000313" key="6">
    <source>
        <dbReference type="EMBL" id="TXS97376.1"/>
    </source>
</evidence>
<dbReference type="Proteomes" id="UP000471490">
    <property type="component" value="Unassembled WGS sequence"/>
</dbReference>
<evidence type="ECO:0000313" key="7">
    <source>
        <dbReference type="Proteomes" id="UP000264870"/>
    </source>
</evidence>
<dbReference type="Proteomes" id="UP000264870">
    <property type="component" value="Unassembled WGS sequence"/>
</dbReference>
<evidence type="ECO:0000313" key="8">
    <source>
        <dbReference type="Proteomes" id="UP000321461"/>
    </source>
</evidence>
<accession>A0A243ZRN1</accession>
<reference evidence="6 8" key="3">
    <citation type="submission" date="2019-08" db="EMBL/GenBank/DDBJ databases">
        <title>Whole genome analysis of cultivated E. coli strains isolated from CD patients and healthy donors.</title>
        <authorList>
            <person name="Siniagina M.N."/>
            <person name="Markelova M.I."/>
            <person name="Laikov A.V."/>
            <person name="Boulygina E.A."/>
            <person name="Khusnutdinova D.R."/>
            <person name="Kharchenko A."/>
            <person name="Grigoryeva T.V."/>
        </authorList>
    </citation>
    <scope>NUCLEOTIDE SEQUENCE [LARGE SCALE GENOMIC DNA]</scope>
    <source>
        <strain evidence="6 8">3_77_5</strain>
    </source>
</reference>
<dbReference type="CDD" id="cd00093">
    <property type="entry name" value="HTH_XRE"/>
    <property type="match status" value="1"/>
</dbReference>
<dbReference type="InterPro" id="IPR001387">
    <property type="entry name" value="Cro/C1-type_HTH"/>
</dbReference>
<dbReference type="AlphaFoldDB" id="A0A243ZRN1"/>
<evidence type="ECO:0000313" key="9">
    <source>
        <dbReference type="Proteomes" id="UP000462271"/>
    </source>
</evidence>
<dbReference type="InterPro" id="IPR010982">
    <property type="entry name" value="Lambda_DNA-bd_dom_sf"/>
</dbReference>